<dbReference type="Proteomes" id="UP000813444">
    <property type="component" value="Unassembled WGS sequence"/>
</dbReference>
<comment type="caution">
    <text evidence="2">The sequence shown here is derived from an EMBL/GenBank/DDBJ whole genome shotgun (WGS) entry which is preliminary data.</text>
</comment>
<dbReference type="EMBL" id="JAGPNK010000001">
    <property type="protein sequence ID" value="KAH7328083.1"/>
    <property type="molecule type" value="Genomic_DNA"/>
</dbReference>
<evidence type="ECO:0000313" key="3">
    <source>
        <dbReference type="Proteomes" id="UP000813444"/>
    </source>
</evidence>
<dbReference type="AlphaFoldDB" id="A0A8K0T1C9"/>
<gene>
    <name evidence="2" type="ORF">B0I35DRAFT_8166</name>
</gene>
<accession>A0A8K0T1C9</accession>
<sequence>MLTQNTIMSGEVDHRHIESSGPTPPACKSSLPLVCRREASALAMTCGSAHAAAEHPQDLPASPEARYSISRGIGILTASAIHHAGQTPCNPASIIPAARTDGRPKQHQTRQAREMTASPAFMDRQHRFSSKFLPRVQMVGTAEFSFWKNGRRQEASSVSHSQLCGLEGQAQRAFLDVIHCCTSSSAPDNILAISCYGWRWRVDTKSAVDLPKGSHECIQRT</sequence>
<proteinExistence type="predicted"/>
<name>A0A8K0T1C9_9HYPO</name>
<evidence type="ECO:0000313" key="2">
    <source>
        <dbReference type="EMBL" id="KAH7328083.1"/>
    </source>
</evidence>
<reference evidence="2" key="1">
    <citation type="journal article" date="2021" name="Nat. Commun.">
        <title>Genetic determinants of endophytism in the Arabidopsis root mycobiome.</title>
        <authorList>
            <person name="Mesny F."/>
            <person name="Miyauchi S."/>
            <person name="Thiergart T."/>
            <person name="Pickel B."/>
            <person name="Atanasova L."/>
            <person name="Karlsson M."/>
            <person name="Huettel B."/>
            <person name="Barry K.W."/>
            <person name="Haridas S."/>
            <person name="Chen C."/>
            <person name="Bauer D."/>
            <person name="Andreopoulos W."/>
            <person name="Pangilinan J."/>
            <person name="LaButti K."/>
            <person name="Riley R."/>
            <person name="Lipzen A."/>
            <person name="Clum A."/>
            <person name="Drula E."/>
            <person name="Henrissat B."/>
            <person name="Kohler A."/>
            <person name="Grigoriev I.V."/>
            <person name="Martin F.M."/>
            <person name="Hacquard S."/>
        </authorList>
    </citation>
    <scope>NUCLEOTIDE SEQUENCE</scope>
    <source>
        <strain evidence="2">MPI-CAGE-CH-0235</strain>
    </source>
</reference>
<keyword evidence="3" id="KW-1185">Reference proteome</keyword>
<feature type="region of interest" description="Disordered" evidence="1">
    <location>
        <begin position="1"/>
        <end position="28"/>
    </location>
</feature>
<evidence type="ECO:0000256" key="1">
    <source>
        <dbReference type="SAM" id="MobiDB-lite"/>
    </source>
</evidence>
<organism evidence="2 3">
    <name type="scientific">Stachybotrys elegans</name>
    <dbReference type="NCBI Taxonomy" id="80388"/>
    <lineage>
        <taxon>Eukaryota</taxon>
        <taxon>Fungi</taxon>
        <taxon>Dikarya</taxon>
        <taxon>Ascomycota</taxon>
        <taxon>Pezizomycotina</taxon>
        <taxon>Sordariomycetes</taxon>
        <taxon>Hypocreomycetidae</taxon>
        <taxon>Hypocreales</taxon>
        <taxon>Stachybotryaceae</taxon>
        <taxon>Stachybotrys</taxon>
    </lineage>
</organism>
<protein>
    <submittedName>
        <fullName evidence="2">Uncharacterized protein</fullName>
    </submittedName>
</protein>